<reference evidence="2" key="1">
    <citation type="submission" date="2022-11" db="EMBL/GenBank/DDBJ databases">
        <authorList>
            <person name="Petersen C."/>
        </authorList>
    </citation>
    <scope>NUCLEOTIDE SEQUENCE</scope>
    <source>
        <strain evidence="2">IBT 22155</strain>
    </source>
</reference>
<reference evidence="2" key="2">
    <citation type="journal article" date="2023" name="IMA Fungus">
        <title>Comparative genomic study of the Penicillium genus elucidates a diverse pangenome and 15 lateral gene transfer events.</title>
        <authorList>
            <person name="Petersen C."/>
            <person name="Sorensen T."/>
            <person name="Nielsen M.R."/>
            <person name="Sondergaard T.E."/>
            <person name="Sorensen J.L."/>
            <person name="Fitzpatrick D.A."/>
            <person name="Frisvad J.C."/>
            <person name="Nielsen K.L."/>
        </authorList>
    </citation>
    <scope>NUCLEOTIDE SEQUENCE</scope>
    <source>
        <strain evidence="2">IBT 22155</strain>
    </source>
</reference>
<dbReference type="RefSeq" id="XP_056521701.1">
    <property type="nucleotide sequence ID" value="XM_056668105.1"/>
</dbReference>
<accession>A0A9W9GWG4</accession>
<evidence type="ECO:0000313" key="3">
    <source>
        <dbReference type="Proteomes" id="UP001149079"/>
    </source>
</evidence>
<dbReference type="OrthoDB" id="4367622at2759"/>
<dbReference type="AlphaFoldDB" id="A0A9W9GWG4"/>
<name>A0A9W9GWG4_9EURO</name>
<feature type="compositionally biased region" description="Polar residues" evidence="1">
    <location>
        <begin position="174"/>
        <end position="185"/>
    </location>
</feature>
<keyword evidence="3" id="KW-1185">Reference proteome</keyword>
<dbReference type="EMBL" id="JAPQKL010000005">
    <property type="protein sequence ID" value="KAJ5131322.1"/>
    <property type="molecule type" value="Genomic_DNA"/>
</dbReference>
<dbReference type="Proteomes" id="UP001149079">
    <property type="component" value="Unassembled WGS sequence"/>
</dbReference>
<proteinExistence type="predicted"/>
<organism evidence="2 3">
    <name type="scientific">Penicillium bovifimosum</name>
    <dbReference type="NCBI Taxonomy" id="126998"/>
    <lineage>
        <taxon>Eukaryota</taxon>
        <taxon>Fungi</taxon>
        <taxon>Dikarya</taxon>
        <taxon>Ascomycota</taxon>
        <taxon>Pezizomycotina</taxon>
        <taxon>Eurotiomycetes</taxon>
        <taxon>Eurotiomycetidae</taxon>
        <taxon>Eurotiales</taxon>
        <taxon>Aspergillaceae</taxon>
        <taxon>Penicillium</taxon>
    </lineage>
</organism>
<evidence type="ECO:0000313" key="2">
    <source>
        <dbReference type="EMBL" id="KAJ5131322.1"/>
    </source>
</evidence>
<comment type="caution">
    <text evidence="2">The sequence shown here is derived from an EMBL/GenBank/DDBJ whole genome shotgun (WGS) entry which is preliminary data.</text>
</comment>
<gene>
    <name evidence="2" type="ORF">N7515_007361</name>
</gene>
<evidence type="ECO:0000256" key="1">
    <source>
        <dbReference type="SAM" id="MobiDB-lite"/>
    </source>
</evidence>
<feature type="compositionally biased region" description="Basic and acidic residues" evidence="1">
    <location>
        <begin position="160"/>
        <end position="169"/>
    </location>
</feature>
<feature type="region of interest" description="Disordered" evidence="1">
    <location>
        <begin position="160"/>
        <end position="194"/>
    </location>
</feature>
<protein>
    <submittedName>
        <fullName evidence="2">Uncharacterized protein</fullName>
    </submittedName>
</protein>
<dbReference type="GeneID" id="81407275"/>
<sequence>MLNQIATNPDVDREFFRQGKPRVAKIDYYMKRVVAFRRKLSVLVHICSGQPARAPELLSIRHRNTDAGGVRNIFIEDGLVAIATAYHKGFHATHDAKIIHRYLPREIGDQLDTGSYRWHFGHTRKDFDLLTPHQFAKALKNEAHVFALMVWDKNEEAHDTLNDEIHPPDDPTNLEPTQDNTSDPTTKFPEFAAYPKALETYA</sequence>